<dbReference type="AlphaFoldDB" id="A0AAI9SUD4"/>
<feature type="compositionally biased region" description="Basic residues" evidence="1">
    <location>
        <begin position="745"/>
        <end position="756"/>
    </location>
</feature>
<feature type="compositionally biased region" description="Low complexity" evidence="1">
    <location>
        <begin position="26"/>
        <end position="40"/>
    </location>
</feature>
<feature type="compositionally biased region" description="Low complexity" evidence="1">
    <location>
        <begin position="483"/>
        <end position="499"/>
    </location>
</feature>
<name>A0AAI9SUD4_9ASCO</name>
<feature type="region of interest" description="Disordered" evidence="1">
    <location>
        <begin position="440"/>
        <end position="499"/>
    </location>
</feature>
<evidence type="ECO:0000313" key="3">
    <source>
        <dbReference type="Proteomes" id="UP001202479"/>
    </source>
</evidence>
<feature type="compositionally biased region" description="Low complexity" evidence="1">
    <location>
        <begin position="636"/>
        <end position="656"/>
    </location>
</feature>
<dbReference type="Proteomes" id="UP001202479">
    <property type="component" value="Unassembled WGS sequence"/>
</dbReference>
<evidence type="ECO:0000256" key="1">
    <source>
        <dbReference type="SAM" id="MobiDB-lite"/>
    </source>
</evidence>
<sequence>MPSETPQPPMVPEVKVRKPSNELDIQQPQQSSQQQSSLLLATTGTNDTKRRSSTSDNPDEGTEEAEDLLNEITNKQSANYRYVSFRPYKDPNEETNDEPKKSKKYIKQVSFDDMNIHDDDDFDDDYDYDDDVARELYRMKNGTRRQPGSFLSTFYSRGRQLSPGPGRLSPIASPRGTYEESDRLNFQDLRRLEMEGLKYPTTPITIRRCCSITQRHKLYERLYNGDLYPLMPVLPHRTILLYISARVHTWVALDWILNKFLENGDKVIVCATVDSSIFERHKGRRYQSRSRSRSSFNDPMDRYKSRSRPENIITIAKSIMDYCMRVINPEIIAKVTIELVAGGTKDVLKDLYKLYEPNLVCTGTKPNSHVGAPLRSWTSSKLSDRLVRNFPLPVILVPAMNMCDFEFALQSRVNGESLQETMNSVESINGIDCKTTGIAQKNNNNNNNNAAAAAAAKKEGSNQGEGRDEDDDDDDDDDDNNDDSSIASGGSSQSSNDSIASYNSFNEISRLYKDYRFDIQTKMKDLESHQLNADYYANIARAISDNSLDLCSEILQIQPNFIGKGSKLARAITGSNSFGYSPYKTKSLLVPMEKPEKIEREVPKEHQMSFKEVREQLKMNKIKSQAASSPPPPHSPSVAQHNPSLSSTTTTTTSSSHNNNSGPASDNVSPPPPSSQSLKWGGLEKPSKNRHGVSSQLYRNRLTKCLSDDDNNGSRINLEKNHLKPRSSHPNGSSIPSPHDTDGKKKWKKLKNWFKG</sequence>
<feature type="region of interest" description="Disordered" evidence="1">
    <location>
        <begin position="1"/>
        <end position="103"/>
    </location>
</feature>
<feature type="compositionally biased region" description="Pro residues" evidence="1">
    <location>
        <begin position="1"/>
        <end position="11"/>
    </location>
</feature>
<dbReference type="RefSeq" id="XP_049179000.1">
    <property type="nucleotide sequence ID" value="XM_049325216.1"/>
</dbReference>
<feature type="compositionally biased region" description="Low complexity" evidence="1">
    <location>
        <begin position="442"/>
        <end position="455"/>
    </location>
</feature>
<feature type="region of interest" description="Disordered" evidence="1">
    <location>
        <begin position="284"/>
        <end position="304"/>
    </location>
</feature>
<feature type="compositionally biased region" description="Basic and acidic residues" evidence="1">
    <location>
        <begin position="87"/>
        <end position="100"/>
    </location>
</feature>
<feature type="compositionally biased region" description="Acidic residues" evidence="1">
    <location>
        <begin position="57"/>
        <end position="69"/>
    </location>
</feature>
<gene>
    <name evidence="2" type="ORF">KGF56_003841</name>
</gene>
<feature type="compositionally biased region" description="Polar residues" evidence="1">
    <location>
        <begin position="657"/>
        <end position="668"/>
    </location>
</feature>
<protein>
    <submittedName>
        <fullName evidence="2">Uncharacterized protein</fullName>
    </submittedName>
</protein>
<dbReference type="GeneID" id="73381456"/>
<proteinExistence type="predicted"/>
<feature type="region of interest" description="Disordered" evidence="1">
    <location>
        <begin position="621"/>
        <end position="756"/>
    </location>
</feature>
<dbReference type="EMBL" id="JAHUZD010000128">
    <property type="protein sequence ID" value="KAI3403253.2"/>
    <property type="molecule type" value="Genomic_DNA"/>
</dbReference>
<keyword evidence="3" id="KW-1185">Reference proteome</keyword>
<feature type="compositionally biased region" description="Acidic residues" evidence="1">
    <location>
        <begin position="467"/>
        <end position="482"/>
    </location>
</feature>
<evidence type="ECO:0000313" key="2">
    <source>
        <dbReference type="EMBL" id="KAI3403253.2"/>
    </source>
</evidence>
<reference evidence="2" key="1">
    <citation type="journal article" date="2022" name="DNA Res.">
        <title>Genome analysis of five recently described species of the CUG-Ser clade uncovers Candida theae as a new hybrid lineage with pathogenic potential in the Candida parapsilosis species complex.</title>
        <authorList>
            <person name="Mixao V."/>
            <person name="Del Olmo V."/>
            <person name="Hegedusova E."/>
            <person name="Saus E."/>
            <person name="Pryszcz L."/>
            <person name="Cillingova A."/>
            <person name="Nosek J."/>
            <person name="Gabaldon T."/>
        </authorList>
    </citation>
    <scope>NUCLEOTIDE SEQUENCE</scope>
    <source>
        <strain evidence="2">CBS 10844</strain>
    </source>
</reference>
<comment type="caution">
    <text evidence="2">The sequence shown here is derived from an EMBL/GenBank/DDBJ whole genome shotgun (WGS) entry which is preliminary data.</text>
</comment>
<organism evidence="2 3">
    <name type="scientific">Candida oxycetoniae</name>
    <dbReference type="NCBI Taxonomy" id="497107"/>
    <lineage>
        <taxon>Eukaryota</taxon>
        <taxon>Fungi</taxon>
        <taxon>Dikarya</taxon>
        <taxon>Ascomycota</taxon>
        <taxon>Saccharomycotina</taxon>
        <taxon>Pichiomycetes</taxon>
        <taxon>Debaryomycetaceae</taxon>
        <taxon>Candida/Lodderomyces clade</taxon>
        <taxon>Candida</taxon>
    </lineage>
</organism>
<accession>A0AAI9SUD4</accession>